<name>A0A8H3IMR6_9LECA</name>
<dbReference type="SUPFAM" id="SSF48208">
    <property type="entry name" value="Six-hairpin glycosidases"/>
    <property type="match status" value="1"/>
</dbReference>
<dbReference type="OrthoDB" id="410058at2759"/>
<comment type="function">
    <text evidence="13">Cleaves the distal alpha 1,2-linked glucose residue from the Glc(3)Man(9)GlcNAc(2) oligosaccharide precursor.</text>
</comment>
<dbReference type="EMBL" id="CAJPDQ010000014">
    <property type="protein sequence ID" value="CAF9919374.1"/>
    <property type="molecule type" value="Genomic_DNA"/>
</dbReference>
<evidence type="ECO:0000256" key="5">
    <source>
        <dbReference type="ARBA" id="ARBA00022824"/>
    </source>
</evidence>
<evidence type="ECO:0000256" key="11">
    <source>
        <dbReference type="ARBA" id="ARBA00038888"/>
    </source>
</evidence>
<evidence type="ECO:0000256" key="2">
    <source>
        <dbReference type="ARBA" id="ARBA00010833"/>
    </source>
</evidence>
<keyword evidence="3" id="KW-0812">Transmembrane</keyword>
<evidence type="ECO:0000259" key="17">
    <source>
        <dbReference type="Pfam" id="PF16923"/>
    </source>
</evidence>
<proteinExistence type="inferred from homology"/>
<dbReference type="GO" id="GO:0009311">
    <property type="term" value="P:oligosaccharide metabolic process"/>
    <property type="evidence" value="ECO:0007669"/>
    <property type="project" value="UniProtKB-UniRule"/>
</dbReference>
<dbReference type="GO" id="GO:0004573">
    <property type="term" value="F:Glc3Man9GlcNAc2 oligosaccharide glucosidase activity"/>
    <property type="evidence" value="ECO:0007669"/>
    <property type="project" value="UniProtKB-UniRule"/>
</dbReference>
<dbReference type="Gene3D" id="2.70.98.110">
    <property type="entry name" value="Glycosyl hydrolase family 63, N-terminal domain"/>
    <property type="match status" value="1"/>
</dbReference>
<dbReference type="GO" id="GO:0006487">
    <property type="term" value="P:protein N-linked glycosylation"/>
    <property type="evidence" value="ECO:0007669"/>
    <property type="project" value="UniProtKB-UniRule"/>
</dbReference>
<evidence type="ECO:0000256" key="14">
    <source>
        <dbReference type="RuleBase" id="RU369107"/>
    </source>
</evidence>
<dbReference type="InterPro" id="IPR031335">
    <property type="entry name" value="Glyco_hydro_63_C"/>
</dbReference>
<dbReference type="InterPro" id="IPR031631">
    <property type="entry name" value="Glyco_hydro_63N"/>
</dbReference>
<dbReference type="InterPro" id="IPR038518">
    <property type="entry name" value="Glyco_hydro_63N_sf"/>
</dbReference>
<dbReference type="InterPro" id="IPR008928">
    <property type="entry name" value="6-hairpin_glycosidase_sf"/>
</dbReference>
<dbReference type="PANTHER" id="PTHR10412">
    <property type="entry name" value="MANNOSYL-OLIGOSACCHARIDE GLUCOSIDASE"/>
    <property type="match status" value="1"/>
</dbReference>
<feature type="signal peptide" evidence="15">
    <location>
        <begin position="1"/>
        <end position="19"/>
    </location>
</feature>
<evidence type="ECO:0000313" key="18">
    <source>
        <dbReference type="EMBL" id="CAF9919374.1"/>
    </source>
</evidence>
<protein>
    <recommendedName>
        <fullName evidence="11 13">Mannosyl-oligosaccharide glucosidase</fullName>
        <ecNumber evidence="11 13">3.2.1.106</ecNumber>
    </recommendedName>
    <alternativeName>
        <fullName evidence="14">Glucosidase I</fullName>
    </alternativeName>
</protein>
<feature type="domain" description="Glycosyl hydrolase family 63 N-terminal" evidence="17">
    <location>
        <begin position="35"/>
        <end position="262"/>
    </location>
</feature>
<gene>
    <name evidence="18" type="ORF">GOMPHAMPRED_001767</name>
</gene>
<evidence type="ECO:0000256" key="6">
    <source>
        <dbReference type="ARBA" id="ARBA00022968"/>
    </source>
</evidence>
<sequence length="807" mass="92206">MSLTWFLRSFFFLIGLVLAADQAVLSQNAKLSNESLLWGPYRPNLYFGVRPRIPKSLMTGLLWSRVDNFEGVNTNFRYTCEQNEGMAGYGWDEYDVRQGGKQIIQDTRNGIDLSTEFVKFPGGDHGGSWGVRVKGTLREGSPADLKTTVIFSASMEGIGSITPSTEFDPLGYEGTVGFSGSTYELGNFQLDITAGPSTNQHPISDHDMYSAKPLDRTFLVSMAVPEEHIWQTKAIAFQHMKSEIDAHIEKYGDTNSPPPWQVFTIANKPGSGNMHLVQKVFQGPFEFDILYTSGSSSEPITSEKLSEKIENVLKSFSTRFDKLLAPKAPFDSGNFKTFARSIFSNLVGGIGYFYGDSLVDRSNAIEYEEENEGFWRAAAEARAKADVKQEKPMELFTSIPSRTFFPRGFLWDEGFHLLPVAEWDMDLTLEIVRSWFKLMDEDGWIAREQILGPEARSKVPPEFQVQYPHYANPPTLFLVLEVLMDKLTDKIPSKVDSSDPFDEVRNYQLKNSNLVIDYLKDFYPLLKRHYFWFRKTQWGDIKSYDRTAHSRKEAYRWRGRTEDHILTSGLDDYPRAQPPHPGELHVDLISWMGMMTRSMKRIATILGEDDDATEFSTYETDIIKNIDDLHWDNKQKTYCDATIDDYEENALVCHKGYISVFPFMTGLLSPDSPRLGAILDVIHDPEELWSDYGIRSLSKKDKFYQTGENYWRSPIWMNMNFLILKNLRAIGLASGPHKKQASIMYNKLRVNLVNTVYNEWERTGFAWEQYNPETGVGQRTQHFLGWTSLVVNIMAMDPIPGAGHDEL</sequence>
<dbReference type="FunFam" id="1.50.10.10:FF:000027">
    <property type="entry name" value="Probable mannosyl-oligosaccharide glucosidase"/>
    <property type="match status" value="1"/>
</dbReference>
<evidence type="ECO:0000313" key="19">
    <source>
        <dbReference type="Proteomes" id="UP000664169"/>
    </source>
</evidence>
<keyword evidence="4 13" id="KW-0378">Hydrolase</keyword>
<dbReference type="InterPro" id="IPR012341">
    <property type="entry name" value="6hp_glycosidase-like_sf"/>
</dbReference>
<feature type="domain" description="Glycosyl hydrolase family 63 C-terminal" evidence="16">
    <location>
        <begin position="300"/>
        <end position="796"/>
    </location>
</feature>
<keyword evidence="19" id="KW-1185">Reference proteome</keyword>
<dbReference type="FunFam" id="2.70.98.110:FF:000003">
    <property type="entry name" value="Probable mannosyl-oligosaccharide glucosidase"/>
    <property type="match status" value="1"/>
</dbReference>
<keyword evidence="6" id="KW-0735">Signal-anchor</keyword>
<dbReference type="EC" id="3.2.1.106" evidence="11 13"/>
<dbReference type="AlphaFoldDB" id="A0A8H3IMR6"/>
<comment type="subcellular location">
    <subcellularLocation>
        <location evidence="1 13">Endoplasmic reticulum membrane</location>
        <topology evidence="1 13">Single-pass type II membrane protein</topology>
    </subcellularLocation>
</comment>
<dbReference type="Gene3D" id="1.50.10.10">
    <property type="match status" value="1"/>
</dbReference>
<dbReference type="InterPro" id="IPR004888">
    <property type="entry name" value="Glycoside_hydrolase_63"/>
</dbReference>
<keyword evidence="10 13" id="KW-0326">Glycosidase</keyword>
<evidence type="ECO:0000256" key="7">
    <source>
        <dbReference type="ARBA" id="ARBA00022989"/>
    </source>
</evidence>
<evidence type="ECO:0000256" key="9">
    <source>
        <dbReference type="ARBA" id="ARBA00023180"/>
    </source>
</evidence>
<evidence type="ECO:0000256" key="15">
    <source>
        <dbReference type="SAM" id="SignalP"/>
    </source>
</evidence>
<evidence type="ECO:0000256" key="3">
    <source>
        <dbReference type="ARBA" id="ARBA00022692"/>
    </source>
</evidence>
<keyword evidence="5 13" id="KW-0256">Endoplasmic reticulum</keyword>
<evidence type="ECO:0000256" key="4">
    <source>
        <dbReference type="ARBA" id="ARBA00022801"/>
    </source>
</evidence>
<feature type="chain" id="PRO_5034899112" description="Mannosyl-oligosaccharide glucosidase" evidence="15">
    <location>
        <begin position="20"/>
        <end position="807"/>
    </location>
</feature>
<evidence type="ECO:0000256" key="8">
    <source>
        <dbReference type="ARBA" id="ARBA00023136"/>
    </source>
</evidence>
<comment type="similarity">
    <text evidence="2 13">Belongs to the glycosyl hydrolase 63 family.</text>
</comment>
<dbReference type="Proteomes" id="UP000664169">
    <property type="component" value="Unassembled WGS sequence"/>
</dbReference>
<reference evidence="18" key="1">
    <citation type="submission" date="2021-03" db="EMBL/GenBank/DDBJ databases">
        <authorList>
            <person name="Tagirdzhanova G."/>
        </authorList>
    </citation>
    <scope>NUCLEOTIDE SEQUENCE</scope>
</reference>
<keyword evidence="9 14" id="KW-0325">Glycoprotein</keyword>
<comment type="catalytic activity">
    <reaction evidence="12 13">
        <text>N(4)-(alpha-D-Glc-(1-&gt;2)-alpha-D-Glc-(1-&gt;3)-alpha-D-Glc-(1-&gt;3)-alpha-D-Man-(1-&gt;2)-alpha-D-Man-(1-&gt;2)-alpha-D-Man-(1-&gt;3)-[alpha-D-Man-(1-&gt;2)-alpha-D-Man-(1-&gt;3)-[alpha-D-Man-(1-&gt;2)-alpha-D-Man-(1-&gt;6)]-alpha-D-Man-(1-&gt;6)]-beta-D-Man-(1-&gt;4)-beta-D-GlcNAc-(1-&gt;4)-beta-D-GlcNAc)-L-asparaginyl-[protein] + H2O = N(4)-(alpha-D-Glc-(1-&gt;3)-alpha-D-Glc-(1-&gt;3)-alpha-D-Man-(1-&gt;2)-alpha-D-Man-(1-&gt;2)-alpha-D-Man-(1-&gt;3)-[alpha-D-Man-(1-&gt;2)-alpha-D-Man-(1-&gt;3)-[alpha-D-Man-(1-&gt;2)-alpha-D-Man-(1-&gt;6)]-alpha-D-Man-(1-&gt;6)]-beta-D-Man-(1-&gt;4)-beta-D-GlcNAc-(1-&gt;4)-beta-D-GlcNAc)-L-asparaginyl-[protein] + beta-D-glucose</text>
        <dbReference type="Rhea" id="RHEA:55988"/>
        <dbReference type="Rhea" id="RHEA-COMP:12806"/>
        <dbReference type="Rhea" id="RHEA-COMP:14355"/>
        <dbReference type="ChEBI" id="CHEBI:15377"/>
        <dbReference type="ChEBI" id="CHEBI:15903"/>
        <dbReference type="ChEBI" id="CHEBI:59082"/>
        <dbReference type="ChEBI" id="CHEBI:132537"/>
        <dbReference type="EC" id="3.2.1.106"/>
    </reaction>
</comment>
<evidence type="ECO:0000256" key="1">
    <source>
        <dbReference type="ARBA" id="ARBA00004648"/>
    </source>
</evidence>
<evidence type="ECO:0000256" key="12">
    <source>
        <dbReference type="ARBA" id="ARBA00052431"/>
    </source>
</evidence>
<dbReference type="Pfam" id="PF03200">
    <property type="entry name" value="Glyco_hydro_63"/>
    <property type="match status" value="1"/>
</dbReference>
<dbReference type="PANTHER" id="PTHR10412:SF11">
    <property type="entry name" value="MANNOSYL-OLIGOSACCHARIDE GLUCOSIDASE"/>
    <property type="match status" value="1"/>
</dbReference>
<keyword evidence="8" id="KW-0472">Membrane</keyword>
<dbReference type="Pfam" id="PF16923">
    <property type="entry name" value="Glyco_hydro_63N"/>
    <property type="match status" value="1"/>
</dbReference>
<dbReference type="GO" id="GO:0005789">
    <property type="term" value="C:endoplasmic reticulum membrane"/>
    <property type="evidence" value="ECO:0007669"/>
    <property type="project" value="UniProtKB-SubCell"/>
</dbReference>
<keyword evidence="15" id="KW-0732">Signal</keyword>
<comment type="pathway">
    <text evidence="14">Glycan metabolism; N-glycan degradation.</text>
</comment>
<keyword evidence="7" id="KW-1133">Transmembrane helix</keyword>
<organism evidence="18 19">
    <name type="scientific">Gomphillus americanus</name>
    <dbReference type="NCBI Taxonomy" id="1940652"/>
    <lineage>
        <taxon>Eukaryota</taxon>
        <taxon>Fungi</taxon>
        <taxon>Dikarya</taxon>
        <taxon>Ascomycota</taxon>
        <taxon>Pezizomycotina</taxon>
        <taxon>Lecanoromycetes</taxon>
        <taxon>OSLEUM clade</taxon>
        <taxon>Ostropomycetidae</taxon>
        <taxon>Ostropales</taxon>
        <taxon>Graphidaceae</taxon>
        <taxon>Gomphilloideae</taxon>
        <taxon>Gomphillus</taxon>
    </lineage>
</organism>
<evidence type="ECO:0000259" key="16">
    <source>
        <dbReference type="Pfam" id="PF03200"/>
    </source>
</evidence>
<evidence type="ECO:0000256" key="10">
    <source>
        <dbReference type="ARBA" id="ARBA00023295"/>
    </source>
</evidence>
<evidence type="ECO:0000256" key="13">
    <source>
        <dbReference type="RuleBase" id="RU368089"/>
    </source>
</evidence>
<comment type="caution">
    <text evidence="18">The sequence shown here is derived from an EMBL/GenBank/DDBJ whole genome shotgun (WGS) entry which is preliminary data.</text>
</comment>
<accession>A0A8H3IMR6</accession>